<keyword evidence="5" id="KW-0349">Heme</keyword>
<evidence type="ECO:0000256" key="5">
    <source>
        <dbReference type="PROSITE-ProRule" id="PRU00433"/>
    </source>
</evidence>
<feature type="domain" description="Cytochrome c" evidence="6">
    <location>
        <begin position="35"/>
        <end position="115"/>
    </location>
</feature>
<keyword evidence="4 5" id="KW-0408">Iron</keyword>
<gene>
    <name evidence="7" type="ORF">KP001_11560</name>
</gene>
<evidence type="ECO:0000313" key="8">
    <source>
        <dbReference type="Proteomes" id="UP000683559"/>
    </source>
</evidence>
<proteinExistence type="predicted"/>
<evidence type="ECO:0000256" key="3">
    <source>
        <dbReference type="ARBA" id="ARBA00022982"/>
    </source>
</evidence>
<evidence type="ECO:0000313" key="7">
    <source>
        <dbReference type="EMBL" id="QXE89103.1"/>
    </source>
</evidence>
<keyword evidence="8" id="KW-1185">Reference proteome</keyword>
<keyword evidence="1" id="KW-0813">Transport</keyword>
<dbReference type="Pfam" id="PF13442">
    <property type="entry name" value="Cytochrome_CBB3"/>
    <property type="match status" value="1"/>
</dbReference>
<name>A0ABX8LAU8_9BACT</name>
<sequence length="115" mass="12871">MRESFLVAATVLSLFCGCSKHEEAQAPAPKQSPARLELFGEELYNERCRDCHIVKDKGGVVGPELTHVGSKRDRTFLERVIREPGKVYPGTVMPPYDTFSKKQIDSLVDYLSGLK</sequence>
<dbReference type="InterPro" id="IPR051811">
    <property type="entry name" value="Cytochrome_c550/c551-like"/>
</dbReference>
<protein>
    <submittedName>
        <fullName evidence="7">Cytochrome c</fullName>
    </submittedName>
</protein>
<dbReference type="RefSeq" id="WP_217285798.1">
    <property type="nucleotide sequence ID" value="NZ_CP077683.1"/>
</dbReference>
<keyword evidence="2 5" id="KW-0479">Metal-binding</keyword>
<reference evidence="7 8" key="1">
    <citation type="submission" date="2021-06" db="EMBL/GenBank/DDBJ databases">
        <title>Gemonas diversity in paddy soil.</title>
        <authorList>
            <person name="Liu G."/>
        </authorList>
    </citation>
    <scope>NUCLEOTIDE SEQUENCE [LARGE SCALE GENOMIC DNA]</scope>
    <source>
        <strain evidence="7 8">RG2</strain>
    </source>
</reference>
<keyword evidence="3" id="KW-0249">Electron transport</keyword>
<dbReference type="EMBL" id="CP077683">
    <property type="protein sequence ID" value="QXE89103.1"/>
    <property type="molecule type" value="Genomic_DNA"/>
</dbReference>
<evidence type="ECO:0000256" key="1">
    <source>
        <dbReference type="ARBA" id="ARBA00022448"/>
    </source>
</evidence>
<evidence type="ECO:0000256" key="4">
    <source>
        <dbReference type="ARBA" id="ARBA00023004"/>
    </source>
</evidence>
<accession>A0ABX8LAU8</accession>
<evidence type="ECO:0000259" key="6">
    <source>
        <dbReference type="PROSITE" id="PS51007"/>
    </source>
</evidence>
<dbReference type="InterPro" id="IPR009056">
    <property type="entry name" value="Cyt_c-like_dom"/>
</dbReference>
<dbReference type="Proteomes" id="UP000683559">
    <property type="component" value="Chromosome"/>
</dbReference>
<evidence type="ECO:0000256" key="2">
    <source>
        <dbReference type="ARBA" id="ARBA00022723"/>
    </source>
</evidence>
<organism evidence="7 8">
    <name type="scientific">Geomonas subterranea</name>
    <dbReference type="NCBI Taxonomy" id="2847989"/>
    <lineage>
        <taxon>Bacteria</taxon>
        <taxon>Pseudomonadati</taxon>
        <taxon>Thermodesulfobacteriota</taxon>
        <taxon>Desulfuromonadia</taxon>
        <taxon>Geobacterales</taxon>
        <taxon>Geobacteraceae</taxon>
        <taxon>Geomonas</taxon>
    </lineage>
</organism>
<dbReference type="PROSITE" id="PS51257">
    <property type="entry name" value="PROKAR_LIPOPROTEIN"/>
    <property type="match status" value="1"/>
</dbReference>
<dbReference type="PANTHER" id="PTHR37823">
    <property type="entry name" value="CYTOCHROME C-553-LIKE"/>
    <property type="match status" value="1"/>
</dbReference>
<dbReference type="PROSITE" id="PS51007">
    <property type="entry name" value="CYTC"/>
    <property type="match status" value="1"/>
</dbReference>